<proteinExistence type="predicted"/>
<keyword evidence="1" id="KW-1133">Transmembrane helix</keyword>
<feature type="transmembrane region" description="Helical" evidence="1">
    <location>
        <begin position="20"/>
        <end position="43"/>
    </location>
</feature>
<sequence>MSNPPPPTGFNAEYTECPCVVGSLAANLLCVSYVLLLLFCAYVHISMGQNKGKGPPLKHTAQYCTYIIFAIGILRVGFGLMPRPDKGPQHPMILYLGCVLLPISLQLLLFVCVLTRLIGVQISLMSPSNAVMLRKRVRYLGAVAFVLFLLGQLIVLFIVQGMKQVELWTVSVSPEKEPITLRLLVSFPSHRSLAAIAVIPAFPGSHDLLAFVTEELDFVILQMRGSMRSAVIATVGQGNLAHVLSDASGGIVSAPRSDKILLSTETTPWAKNSRLVAISFLASSWRGGLPLVVLKLCVPQKYIGVPNISLNIQPCILNTDMALSIPSALESAPQTELEANLSSAGLSPSRIEAMEWAEVGRHPFRSRPNACPLLLLSVVVLNDNIAVCAEFEMEPYVGECEPGVMPALVSSPPQHMDVLGPIMLSGPKGCRLRRGPWLLSCLPDAALVIPITGPAPAFPAVDALSFGALFVGRNVAHLVRGTGVVCTIVPPLALDMDSTRLPSLTHCSSTSVPVSWCE</sequence>
<name>A0A9K3GJ79_9EUKA</name>
<reference evidence="2 3" key="1">
    <citation type="journal article" date="2018" name="PLoS ONE">
        <title>The draft genome of Kipferlia bialata reveals reductive genome evolution in fornicate parasites.</title>
        <authorList>
            <person name="Tanifuji G."/>
            <person name="Takabayashi S."/>
            <person name="Kume K."/>
            <person name="Takagi M."/>
            <person name="Nakayama T."/>
            <person name="Kamikawa R."/>
            <person name="Inagaki Y."/>
            <person name="Hashimoto T."/>
        </authorList>
    </citation>
    <scope>NUCLEOTIDE SEQUENCE [LARGE SCALE GENOMIC DNA]</scope>
    <source>
        <strain evidence="2">NY0173</strain>
    </source>
</reference>
<feature type="non-terminal residue" evidence="2">
    <location>
        <position position="518"/>
    </location>
</feature>
<feature type="transmembrane region" description="Helical" evidence="1">
    <location>
        <begin position="93"/>
        <end position="118"/>
    </location>
</feature>
<evidence type="ECO:0000313" key="2">
    <source>
        <dbReference type="EMBL" id="GIQ84988.1"/>
    </source>
</evidence>
<evidence type="ECO:0000313" key="3">
    <source>
        <dbReference type="Proteomes" id="UP000265618"/>
    </source>
</evidence>
<feature type="transmembrane region" description="Helical" evidence="1">
    <location>
        <begin position="139"/>
        <end position="159"/>
    </location>
</feature>
<dbReference type="Proteomes" id="UP000265618">
    <property type="component" value="Unassembled WGS sequence"/>
</dbReference>
<protein>
    <submittedName>
        <fullName evidence="2">Uncharacterized protein</fullName>
    </submittedName>
</protein>
<dbReference type="AlphaFoldDB" id="A0A9K3GJ79"/>
<keyword evidence="1" id="KW-0812">Transmembrane</keyword>
<keyword evidence="1" id="KW-0472">Membrane</keyword>
<accession>A0A9K3GJ79</accession>
<feature type="transmembrane region" description="Helical" evidence="1">
    <location>
        <begin position="63"/>
        <end position="81"/>
    </location>
</feature>
<organism evidence="2 3">
    <name type="scientific">Kipferlia bialata</name>
    <dbReference type="NCBI Taxonomy" id="797122"/>
    <lineage>
        <taxon>Eukaryota</taxon>
        <taxon>Metamonada</taxon>
        <taxon>Carpediemonas-like organisms</taxon>
        <taxon>Kipferlia</taxon>
    </lineage>
</organism>
<dbReference type="EMBL" id="BDIP01001714">
    <property type="protein sequence ID" value="GIQ84988.1"/>
    <property type="molecule type" value="Genomic_DNA"/>
</dbReference>
<evidence type="ECO:0000256" key="1">
    <source>
        <dbReference type="SAM" id="Phobius"/>
    </source>
</evidence>
<keyword evidence="3" id="KW-1185">Reference proteome</keyword>
<gene>
    <name evidence="2" type="ORF">KIPB_006590</name>
</gene>
<comment type="caution">
    <text evidence="2">The sequence shown here is derived from an EMBL/GenBank/DDBJ whole genome shotgun (WGS) entry which is preliminary data.</text>
</comment>